<name>A0A1D9G8A2_MOOP1</name>
<dbReference type="AlphaFoldDB" id="A0A1D9G8A2"/>
<dbReference type="GO" id="GO:0005509">
    <property type="term" value="F:calcium ion binding"/>
    <property type="evidence" value="ECO:0007669"/>
    <property type="project" value="InterPro"/>
</dbReference>
<reference evidence="8" key="1">
    <citation type="submission" date="2016-10" db="EMBL/GenBank/DDBJ databases">
        <title>Comparative genomics uncovers the prolific and rare metabolic potential of the cyanobacterial genus Moorea.</title>
        <authorList>
            <person name="Leao T."/>
            <person name="Castelao G."/>
            <person name="Korobeynikov A."/>
            <person name="Monroe E.A."/>
            <person name="Podell S."/>
            <person name="Glukhov E."/>
            <person name="Allen E."/>
            <person name="Gerwick W.H."/>
            <person name="Gerwick L."/>
        </authorList>
    </citation>
    <scope>NUCLEOTIDE SEQUENCE [LARGE SCALE GENOMIC DNA]</scope>
    <source>
        <strain evidence="8">JHB</strain>
    </source>
</reference>
<evidence type="ECO:0000313" key="8">
    <source>
        <dbReference type="Proteomes" id="UP000176944"/>
    </source>
</evidence>
<proteinExistence type="inferred from homology"/>
<dbReference type="PROSITE" id="PS50222">
    <property type="entry name" value="EF_HAND_2"/>
    <property type="match status" value="3"/>
</dbReference>
<dbReference type="Gene3D" id="1.10.238.10">
    <property type="entry name" value="EF-hand"/>
    <property type="match status" value="1"/>
</dbReference>
<dbReference type="Pfam" id="PF13202">
    <property type="entry name" value="EF-hand_5"/>
    <property type="match status" value="1"/>
</dbReference>
<evidence type="ECO:0000256" key="4">
    <source>
        <dbReference type="ARBA" id="ARBA00022737"/>
    </source>
</evidence>
<feature type="domain" description="EF-hand" evidence="6">
    <location>
        <begin position="98"/>
        <end position="133"/>
    </location>
</feature>
<dbReference type="CDD" id="cd00051">
    <property type="entry name" value="EFh"/>
    <property type="match status" value="1"/>
</dbReference>
<protein>
    <submittedName>
        <fullName evidence="7">EF-hand domain-containing protein</fullName>
    </submittedName>
</protein>
<dbReference type="InterPro" id="IPR011992">
    <property type="entry name" value="EF-hand-dom_pair"/>
</dbReference>
<dbReference type="PANTHER" id="PTHR23055:SF178">
    <property type="entry name" value="NEUROCALCIN HOMOLOG"/>
    <property type="match status" value="1"/>
</dbReference>
<dbReference type="PANTHER" id="PTHR23055">
    <property type="entry name" value="CALCIUM BINDING PROTEINS"/>
    <property type="match status" value="1"/>
</dbReference>
<accession>A0A1D9G8A2</accession>
<organism evidence="7 8">
    <name type="scientific">Moorena producens (strain JHB)</name>
    <dbReference type="NCBI Taxonomy" id="1454205"/>
    <lineage>
        <taxon>Bacteria</taxon>
        <taxon>Bacillati</taxon>
        <taxon>Cyanobacteriota</taxon>
        <taxon>Cyanophyceae</taxon>
        <taxon>Coleofasciculales</taxon>
        <taxon>Coleofasciculaceae</taxon>
        <taxon>Moorena</taxon>
    </lineage>
</organism>
<comment type="similarity">
    <text evidence="1">Belongs to the recoverin family.</text>
</comment>
<keyword evidence="5" id="KW-0449">Lipoprotein</keyword>
<feature type="domain" description="EF-hand" evidence="6">
    <location>
        <begin position="56"/>
        <end position="91"/>
    </location>
</feature>
<feature type="domain" description="EF-hand" evidence="6">
    <location>
        <begin position="5"/>
        <end position="40"/>
    </location>
</feature>
<evidence type="ECO:0000259" key="6">
    <source>
        <dbReference type="PROSITE" id="PS50222"/>
    </source>
</evidence>
<gene>
    <name evidence="7" type="ORF">BJP36_31875</name>
</gene>
<evidence type="ECO:0000313" key="7">
    <source>
        <dbReference type="EMBL" id="AOY83838.1"/>
    </source>
</evidence>
<dbReference type="EMBL" id="CP017708">
    <property type="protein sequence ID" value="AOY83838.1"/>
    <property type="molecule type" value="Genomic_DNA"/>
</dbReference>
<dbReference type="InterPro" id="IPR002048">
    <property type="entry name" value="EF_hand_dom"/>
</dbReference>
<dbReference type="SMART" id="SM00054">
    <property type="entry name" value="EFh"/>
    <property type="match status" value="3"/>
</dbReference>
<evidence type="ECO:0000256" key="1">
    <source>
        <dbReference type="ARBA" id="ARBA00006049"/>
    </source>
</evidence>
<dbReference type="SUPFAM" id="SSF47473">
    <property type="entry name" value="EF-hand"/>
    <property type="match status" value="1"/>
</dbReference>
<dbReference type="Proteomes" id="UP000176944">
    <property type="component" value="Chromosome"/>
</dbReference>
<evidence type="ECO:0000256" key="3">
    <source>
        <dbReference type="ARBA" id="ARBA00022723"/>
    </source>
</evidence>
<keyword evidence="4" id="KW-0677">Repeat</keyword>
<evidence type="ECO:0000256" key="2">
    <source>
        <dbReference type="ARBA" id="ARBA00022707"/>
    </source>
</evidence>
<dbReference type="PROSITE" id="PS00018">
    <property type="entry name" value="EF_HAND_1"/>
    <property type="match status" value="2"/>
</dbReference>
<keyword evidence="3" id="KW-0479">Metal-binding</keyword>
<dbReference type="InterPro" id="IPR018247">
    <property type="entry name" value="EF_Hand_1_Ca_BS"/>
</dbReference>
<dbReference type="InterPro" id="IPR028846">
    <property type="entry name" value="Recoverin"/>
</dbReference>
<sequence length="181" mass="21500">MLTEFQKQKFPRLFEMYDADNNGFIEQADFERFLESYSQLRSWEPGSPNYNSFQSKLMSRWDSMQKFADTNRDNRISLEEWLVYIENILNDQDAYEAEIKGIAGFVFSLFDTNGDEQLDLEEYRQWYRSAGRDENLANEVFKRLNLKDDDSISKEKHIELIDEFFRSEDPEAPGNFVFGQG</sequence>
<evidence type="ECO:0000256" key="5">
    <source>
        <dbReference type="ARBA" id="ARBA00023288"/>
    </source>
</evidence>
<keyword evidence="2" id="KW-0519">Myristate</keyword>
<dbReference type="Pfam" id="PF13499">
    <property type="entry name" value="EF-hand_7"/>
    <property type="match status" value="1"/>
</dbReference>